<organism evidence="2 3">
    <name type="scientific">Leersia perrieri</name>
    <dbReference type="NCBI Taxonomy" id="77586"/>
    <lineage>
        <taxon>Eukaryota</taxon>
        <taxon>Viridiplantae</taxon>
        <taxon>Streptophyta</taxon>
        <taxon>Embryophyta</taxon>
        <taxon>Tracheophyta</taxon>
        <taxon>Spermatophyta</taxon>
        <taxon>Magnoliopsida</taxon>
        <taxon>Liliopsida</taxon>
        <taxon>Poales</taxon>
        <taxon>Poaceae</taxon>
        <taxon>BOP clade</taxon>
        <taxon>Oryzoideae</taxon>
        <taxon>Oryzeae</taxon>
        <taxon>Oryzinae</taxon>
        <taxon>Leersia</taxon>
    </lineage>
</organism>
<reference evidence="2 3" key="1">
    <citation type="submission" date="2012-08" db="EMBL/GenBank/DDBJ databases">
        <title>Oryza genome evolution.</title>
        <authorList>
            <person name="Wing R.A."/>
        </authorList>
    </citation>
    <scope>NUCLEOTIDE SEQUENCE</scope>
</reference>
<accession>A0A0D9VFH7</accession>
<proteinExistence type="predicted"/>
<feature type="region of interest" description="Disordered" evidence="1">
    <location>
        <begin position="1"/>
        <end position="39"/>
    </location>
</feature>
<evidence type="ECO:0000313" key="3">
    <source>
        <dbReference type="Proteomes" id="UP000032180"/>
    </source>
</evidence>
<reference evidence="2" key="3">
    <citation type="submission" date="2015-04" db="UniProtKB">
        <authorList>
            <consortium name="EnsemblPlants"/>
        </authorList>
    </citation>
    <scope>IDENTIFICATION</scope>
</reference>
<keyword evidence="3" id="KW-1185">Reference proteome</keyword>
<reference evidence="3" key="2">
    <citation type="submission" date="2013-12" db="EMBL/GenBank/DDBJ databases">
        <authorList>
            <person name="Yu Y."/>
            <person name="Lee S."/>
            <person name="de Baynast K."/>
            <person name="Wissotski M."/>
            <person name="Liu L."/>
            <person name="Talag J."/>
            <person name="Goicoechea J."/>
            <person name="Angelova A."/>
            <person name="Jetty R."/>
            <person name="Kudrna D."/>
            <person name="Golser W."/>
            <person name="Rivera L."/>
            <person name="Zhang J."/>
            <person name="Wing R."/>
        </authorList>
    </citation>
    <scope>NUCLEOTIDE SEQUENCE</scope>
</reference>
<dbReference type="EnsemblPlants" id="LPERR02G12090.1">
    <property type="protein sequence ID" value="LPERR02G12090.1"/>
    <property type="gene ID" value="LPERR02G12090"/>
</dbReference>
<dbReference type="eggNOG" id="ENOG502S3AQ">
    <property type="taxonomic scope" value="Eukaryota"/>
</dbReference>
<dbReference type="AlphaFoldDB" id="A0A0D9VFH7"/>
<feature type="compositionally biased region" description="Basic and acidic residues" evidence="1">
    <location>
        <begin position="1"/>
        <end position="11"/>
    </location>
</feature>
<dbReference type="HOGENOM" id="CLU_1322604_0_0_1"/>
<dbReference type="PANTHER" id="PTHR33237:SF21">
    <property type="entry name" value="TRANSMEMBRANE PROTEIN"/>
    <property type="match status" value="1"/>
</dbReference>
<dbReference type="PANTHER" id="PTHR33237">
    <property type="entry name" value="F2P16.13 PROTEIN-RELATED"/>
    <property type="match status" value="1"/>
</dbReference>
<evidence type="ECO:0000256" key="1">
    <source>
        <dbReference type="SAM" id="MobiDB-lite"/>
    </source>
</evidence>
<dbReference type="STRING" id="77586.A0A0D9VFH7"/>
<name>A0A0D9VFH7_9ORYZ</name>
<feature type="region of interest" description="Disordered" evidence="1">
    <location>
        <begin position="105"/>
        <end position="155"/>
    </location>
</feature>
<protein>
    <submittedName>
        <fullName evidence="2">Uncharacterized protein</fullName>
    </submittedName>
</protein>
<dbReference type="Gramene" id="LPERR02G12090.1">
    <property type="protein sequence ID" value="LPERR02G12090.1"/>
    <property type="gene ID" value="LPERR02G12090"/>
</dbReference>
<dbReference type="Proteomes" id="UP000032180">
    <property type="component" value="Chromosome 2"/>
</dbReference>
<evidence type="ECO:0000313" key="2">
    <source>
        <dbReference type="EnsemblPlants" id="LPERR02G12090.1"/>
    </source>
</evidence>
<sequence length="246" mass="27874">MTRRRQPEQRRGTPKPLFVVRSGNRQPPPSKPEAPAFQAQSFGQLQFQKHAGRADTRPGHERFRHEVDPGVLDRRRCAPKLVRVPCRSSSCTTAVEPVAAEERPLTKTMASRGRRPPPEGSKTLEERPLTKTMVSRGTSPPLEGSGTPVAPPMTPMRPVWQRRILMGMRCELPRFSGLILYDEHGRRIRGSTPVEKEDFEGCYNTQGPPIVACQKQEMYKEDYQQNGPLAQTLYLHNHNSYNNDNP</sequence>